<dbReference type="SUPFAM" id="SSF51695">
    <property type="entry name" value="PLC-like phosphodiesterases"/>
    <property type="match status" value="1"/>
</dbReference>
<keyword evidence="5" id="KW-1185">Reference proteome</keyword>
<keyword evidence="3" id="KW-1133">Transmembrane helix</keyword>
<dbReference type="GO" id="GO:0006629">
    <property type="term" value="P:lipid metabolic process"/>
    <property type="evidence" value="ECO:0007669"/>
    <property type="project" value="InterPro"/>
</dbReference>
<dbReference type="Proteomes" id="UP000481288">
    <property type="component" value="Unassembled WGS sequence"/>
</dbReference>
<dbReference type="OrthoDB" id="4153866at2759"/>
<keyword evidence="3" id="KW-0472">Membrane</keyword>
<accession>A0A7D8UTV7</accession>
<reference evidence="4 5" key="1">
    <citation type="submission" date="2018-05" db="EMBL/GenBank/DDBJ databases">
        <title>Whole genome sequencing for identification of molecular markers to develop diagnostic detection tools for the regulated plant pathogen Lachnellula willkommii.</title>
        <authorList>
            <person name="Giroux E."/>
            <person name="Bilodeau G."/>
        </authorList>
    </citation>
    <scope>NUCLEOTIDE SEQUENCE [LARGE SCALE GENOMIC DNA]</scope>
    <source>
        <strain evidence="4 5">CBS 625.97</strain>
    </source>
</reference>
<gene>
    <name evidence="4" type="ORF">LCER1_G003043</name>
</gene>
<dbReference type="EMBL" id="QGMG01000094">
    <property type="protein sequence ID" value="TVY57412.1"/>
    <property type="molecule type" value="Genomic_DNA"/>
</dbReference>
<evidence type="ECO:0000313" key="5">
    <source>
        <dbReference type="Proteomes" id="UP000481288"/>
    </source>
</evidence>
<evidence type="ECO:0000313" key="4">
    <source>
        <dbReference type="EMBL" id="TVY57412.1"/>
    </source>
</evidence>
<protein>
    <recommendedName>
        <fullName evidence="2">Altered inheritance of mitochondria protein 6</fullName>
    </recommendedName>
</protein>
<keyword evidence="3" id="KW-0812">Transmembrane</keyword>
<comment type="similarity">
    <text evidence="1">Belongs to the AIM6 family.</text>
</comment>
<dbReference type="PANTHER" id="PTHR31571">
    <property type="entry name" value="ALTERED INHERITANCE OF MITOCHONDRIA PROTEIN 6"/>
    <property type="match status" value="1"/>
</dbReference>
<evidence type="ECO:0000256" key="1">
    <source>
        <dbReference type="ARBA" id="ARBA00008858"/>
    </source>
</evidence>
<name>A0A7D8UTV7_9HELO</name>
<dbReference type="InterPro" id="IPR017946">
    <property type="entry name" value="PLC-like_Pdiesterase_TIM-brl"/>
</dbReference>
<dbReference type="AlphaFoldDB" id="A0A7D8UTV7"/>
<dbReference type="GO" id="GO:0008081">
    <property type="term" value="F:phosphoric diester hydrolase activity"/>
    <property type="evidence" value="ECO:0007669"/>
    <property type="project" value="InterPro"/>
</dbReference>
<comment type="caution">
    <text evidence="4">The sequence shown here is derived from an EMBL/GenBank/DDBJ whole genome shotgun (WGS) entry which is preliminary data.</text>
</comment>
<proteinExistence type="inferred from homology"/>
<evidence type="ECO:0000256" key="2">
    <source>
        <dbReference type="ARBA" id="ARBA00014286"/>
    </source>
</evidence>
<feature type="transmembrane region" description="Helical" evidence="3">
    <location>
        <begin position="111"/>
        <end position="143"/>
    </location>
</feature>
<dbReference type="InterPro" id="IPR051236">
    <property type="entry name" value="HAT_RTT109-like"/>
</dbReference>
<organism evidence="4 5">
    <name type="scientific">Lachnellula cervina</name>
    <dbReference type="NCBI Taxonomy" id="1316786"/>
    <lineage>
        <taxon>Eukaryota</taxon>
        <taxon>Fungi</taxon>
        <taxon>Dikarya</taxon>
        <taxon>Ascomycota</taxon>
        <taxon>Pezizomycotina</taxon>
        <taxon>Leotiomycetes</taxon>
        <taxon>Helotiales</taxon>
        <taxon>Lachnaceae</taxon>
        <taxon>Lachnellula</taxon>
    </lineage>
</organism>
<sequence length="470" mass="53503">MADSLQTHQTHQLLPFHNTINEYDDDVSFTSTSTSDSLRKPLNSFDDDDGFARRSAKDNIWWRIMPVRARRKLQAQVRGEKEDKDDEGDAELIKLYSTKRVKRKSNQPRTWFTYCIFGSISGLTILAFLLITNLILILASLYWTSDIDHVLQNWGQPGTSSEGLSWYPTDFTRDILPIACHSHNDYWRRVPLFSGLRAGCTGTEADVWLFDNELYVGHNTASLTKNRTFQSLYVNPLVKILEDQNPNTEFYNGTSHGVFDTDPDVSLTLLIDVKTSGPETWPWVLAQLEPLRAKGWLTFVQNDTLHQRPITVVGTGNTPFDVLTANSTYRDAFFDAPLETMWEARHSTHPSDPFEEDEGLDLPSAPLHNVGQGLSGTTANSSFSELNSYYASVSFKKAVGRIWRARLTQKQMKIIRGQIRGAHKRGLKARYWDLPSWPLGLRNHVWDVLIREGVDILNVDDLRGVGKVVW</sequence>
<dbReference type="PANTHER" id="PTHR31571:SF1">
    <property type="entry name" value="ALTERED INHERITANCE OF MITOCHONDRIA PROTEIN 6"/>
    <property type="match status" value="1"/>
</dbReference>
<evidence type="ECO:0000256" key="3">
    <source>
        <dbReference type="SAM" id="Phobius"/>
    </source>
</evidence>